<dbReference type="PANTHER" id="PTHR47595">
    <property type="entry name" value="HEAT SHOCK 70 KDA PROTEIN 14"/>
    <property type="match status" value="1"/>
</dbReference>
<evidence type="ECO:0000259" key="2">
    <source>
        <dbReference type="Pfam" id="PF13837"/>
    </source>
</evidence>
<dbReference type="AlphaFoldDB" id="A0ABD2FHP4"/>
<evidence type="ECO:0000313" key="3">
    <source>
        <dbReference type="EMBL" id="KAL3041047.1"/>
    </source>
</evidence>
<reference evidence="3 4" key="2">
    <citation type="journal article" date="2024" name="G3 (Bethesda)">
        <title>The genome of the cryopelagic Antarctic bald notothen, Trematomus borchgrevinki.</title>
        <authorList>
            <person name="Rayamajhi N."/>
            <person name="Rivera-Colon A.G."/>
            <person name="Minhas B.F."/>
            <person name="Cheng C.C."/>
            <person name="Catchen J.M."/>
        </authorList>
    </citation>
    <scope>NUCLEOTIDE SEQUENCE [LARGE SCALE GENOMIC DNA]</scope>
    <source>
        <strain evidence="3">AGRC-2024</strain>
    </source>
</reference>
<gene>
    <name evidence="3" type="ORF">OYC64_011932</name>
</gene>
<dbReference type="EMBL" id="JBIYXZ010002090">
    <property type="protein sequence ID" value="KAL3041047.1"/>
    <property type="molecule type" value="Genomic_DNA"/>
</dbReference>
<evidence type="ECO:0000256" key="1">
    <source>
        <dbReference type="SAM" id="MobiDB-lite"/>
    </source>
</evidence>
<accession>A0ABD2FHP4</accession>
<feature type="region of interest" description="Disordered" evidence="1">
    <location>
        <begin position="151"/>
        <end position="171"/>
    </location>
</feature>
<dbReference type="Proteomes" id="UP001619887">
    <property type="component" value="Unassembled WGS sequence"/>
</dbReference>
<comment type="caution">
    <text evidence="3">The sequence shown here is derived from an EMBL/GenBank/DDBJ whole genome shotgun (WGS) entry which is preliminary data.</text>
</comment>
<dbReference type="PANTHER" id="PTHR47595:SF1">
    <property type="entry name" value="MYB_SANT-LIKE DNA-BINDING DOMAIN-CONTAINING PROTEIN"/>
    <property type="match status" value="1"/>
</dbReference>
<feature type="domain" description="Myb/SANT-like DNA-binding" evidence="2">
    <location>
        <begin position="9"/>
        <end position="98"/>
    </location>
</feature>
<dbReference type="Pfam" id="PF13837">
    <property type="entry name" value="Myb_DNA-bind_4"/>
    <property type="match status" value="1"/>
</dbReference>
<name>A0ABD2FHP4_PAGBO</name>
<keyword evidence="4" id="KW-1185">Reference proteome</keyword>
<dbReference type="Gene3D" id="1.10.10.60">
    <property type="entry name" value="Homeodomain-like"/>
    <property type="match status" value="1"/>
</dbReference>
<dbReference type="InterPro" id="IPR044822">
    <property type="entry name" value="Myb_DNA-bind_4"/>
</dbReference>
<reference evidence="3 4" key="1">
    <citation type="journal article" date="2022" name="G3 (Bethesda)">
        <title>Evaluating Illumina-, Nanopore-, and PacBio-based genome assembly strategies with the bald notothen, Trematomus borchgrevinki.</title>
        <authorList>
            <person name="Rayamajhi N."/>
            <person name="Cheng C.C."/>
            <person name="Catchen J.M."/>
        </authorList>
    </citation>
    <scope>NUCLEOTIDE SEQUENCE [LARGE SCALE GENOMIC DNA]</scope>
    <source>
        <strain evidence="3">AGRC-2024</strain>
    </source>
</reference>
<organism evidence="3 4">
    <name type="scientific">Pagothenia borchgrevinki</name>
    <name type="common">Bald rockcod</name>
    <name type="synonym">Trematomus borchgrevinki</name>
    <dbReference type="NCBI Taxonomy" id="8213"/>
    <lineage>
        <taxon>Eukaryota</taxon>
        <taxon>Metazoa</taxon>
        <taxon>Chordata</taxon>
        <taxon>Craniata</taxon>
        <taxon>Vertebrata</taxon>
        <taxon>Euteleostomi</taxon>
        <taxon>Actinopterygii</taxon>
        <taxon>Neopterygii</taxon>
        <taxon>Teleostei</taxon>
        <taxon>Neoteleostei</taxon>
        <taxon>Acanthomorphata</taxon>
        <taxon>Eupercaria</taxon>
        <taxon>Perciformes</taxon>
        <taxon>Notothenioidei</taxon>
        <taxon>Nototheniidae</taxon>
        <taxon>Pagothenia</taxon>
    </lineage>
</organism>
<proteinExistence type="predicted"/>
<sequence>MASINKSSERWSGEEVSALLEIYAEDATQGMLLKPVPNSKMFERCSKKLLELGIVHSATARRLKIKKLRQDYKQIKDYYNKSGNDRKTSKWYERLDALLGHRPFSGTASTFDSGTMVWEAAAQTADSVANDHDHDEGEAGQLSGLETSELSLPDHSACSSPLPATKRKGKRTRDANFFDTVQALEDRRAVVKESMHGDQMVLFTKAQETEDKMLTSSFYIIVITVII</sequence>
<evidence type="ECO:0000313" key="4">
    <source>
        <dbReference type="Proteomes" id="UP001619887"/>
    </source>
</evidence>
<protein>
    <recommendedName>
        <fullName evidence="2">Myb/SANT-like DNA-binding domain-containing protein</fullName>
    </recommendedName>
</protein>